<proteinExistence type="predicted"/>
<keyword evidence="2" id="KW-1185">Reference proteome</keyword>
<organism evidence="1 2">
    <name type="scientific">Halobacillus kuroshimensis</name>
    <dbReference type="NCBI Taxonomy" id="302481"/>
    <lineage>
        <taxon>Bacteria</taxon>
        <taxon>Bacillati</taxon>
        <taxon>Bacillota</taxon>
        <taxon>Bacilli</taxon>
        <taxon>Bacillales</taxon>
        <taxon>Bacillaceae</taxon>
        <taxon>Halobacillus</taxon>
    </lineage>
</organism>
<comment type="caution">
    <text evidence="1">The sequence shown here is derived from an EMBL/GenBank/DDBJ whole genome shotgun (WGS) entry which is preliminary data.</text>
</comment>
<gene>
    <name evidence="1" type="ORF">JF544_16470</name>
</gene>
<name>A0ABS3DZX1_9BACI</name>
<evidence type="ECO:0000313" key="1">
    <source>
        <dbReference type="EMBL" id="MBN8236854.1"/>
    </source>
</evidence>
<dbReference type="RefSeq" id="WP_206935461.1">
    <property type="nucleotide sequence ID" value="NZ_JAEKJY010000005.1"/>
</dbReference>
<dbReference type="EMBL" id="JAEKJY010000005">
    <property type="protein sequence ID" value="MBN8236854.1"/>
    <property type="molecule type" value="Genomic_DNA"/>
</dbReference>
<reference evidence="1 2" key="1">
    <citation type="submission" date="2020-12" db="EMBL/GenBank/DDBJ databases">
        <title>Oil enriched cultivation method for isolating marine PHA-producing bacteria.</title>
        <authorList>
            <person name="Zheng W."/>
            <person name="Yu S."/>
            <person name="Huang Y."/>
        </authorList>
    </citation>
    <scope>NUCLEOTIDE SEQUENCE [LARGE SCALE GENOMIC DNA]</scope>
    <source>
        <strain evidence="1 2">SY-2-6</strain>
    </source>
</reference>
<protein>
    <submittedName>
        <fullName evidence="1">Uncharacterized protein</fullName>
    </submittedName>
</protein>
<accession>A0ABS3DZX1</accession>
<dbReference type="Proteomes" id="UP000663970">
    <property type="component" value="Unassembled WGS sequence"/>
</dbReference>
<sequence>MKVSELDYKTKHVIDQLQSMGYTDIEGLSYDELVGKLAMARAMEVDVTSDQNKWF</sequence>
<evidence type="ECO:0000313" key="2">
    <source>
        <dbReference type="Proteomes" id="UP000663970"/>
    </source>
</evidence>